<dbReference type="CDD" id="cd01392">
    <property type="entry name" value="HTH_LacI"/>
    <property type="match status" value="1"/>
</dbReference>
<reference evidence="5 6" key="1">
    <citation type="journal article" date="2015" name="Genome Announc.">
        <title>Thirty-Two Complete Genome Assemblies of Nine Yersinia Species, Including Y. pestis, Y. pseudotuberculosis, and Y. enterocolitica.</title>
        <authorList>
            <person name="Johnson S.L."/>
            <person name="Daligault H.E."/>
            <person name="Davenport K.W."/>
            <person name="Jaissle J."/>
            <person name="Frey K.G."/>
            <person name="Ladner J.T."/>
            <person name="Broomall S.M."/>
            <person name="Bishop-Lilly K.A."/>
            <person name="Bruce D.C."/>
            <person name="Coyne S.R."/>
            <person name="Gibbons H.S."/>
            <person name="Lo C.C."/>
            <person name="Munk A.C."/>
            <person name="Rosenzweig C.N."/>
            <person name="Koroleva G.I."/>
            <person name="Palacios G.F."/>
            <person name="Redden C.L."/>
            <person name="Xu Y."/>
            <person name="Minogue T.D."/>
            <person name="Chain P.S."/>
        </authorList>
    </citation>
    <scope>NUCLEOTIDE SEQUENCE [LARGE SCALE GENOMIC DNA]</scope>
    <source>
        <strain evidence="5 6">Y231</strain>
    </source>
</reference>
<organism evidence="5 6">
    <name type="scientific">Yersinia rochesterensis</name>
    <dbReference type="NCBI Taxonomy" id="1604335"/>
    <lineage>
        <taxon>Bacteria</taxon>
        <taxon>Pseudomonadati</taxon>
        <taxon>Pseudomonadota</taxon>
        <taxon>Gammaproteobacteria</taxon>
        <taxon>Enterobacterales</taxon>
        <taxon>Yersiniaceae</taxon>
        <taxon>Yersinia</taxon>
    </lineage>
</organism>
<dbReference type="PROSITE" id="PS50932">
    <property type="entry name" value="HTH_LACI_2"/>
    <property type="match status" value="1"/>
</dbReference>
<name>A0ABM5SR50_9GAMM</name>
<evidence type="ECO:0000256" key="1">
    <source>
        <dbReference type="ARBA" id="ARBA00023015"/>
    </source>
</evidence>
<feature type="domain" description="HTH lacI-type" evidence="4">
    <location>
        <begin position="22"/>
        <end position="72"/>
    </location>
</feature>
<gene>
    <name evidence="5" type="ORF">CH54_2434</name>
</gene>
<dbReference type="PANTHER" id="PTHR30146">
    <property type="entry name" value="LACI-RELATED TRANSCRIPTIONAL REPRESSOR"/>
    <property type="match status" value="1"/>
</dbReference>
<keyword evidence="3" id="KW-0804">Transcription</keyword>
<dbReference type="PANTHER" id="PTHR30146:SF109">
    <property type="entry name" value="HTH-TYPE TRANSCRIPTIONAL REGULATOR GALS"/>
    <property type="match status" value="1"/>
</dbReference>
<evidence type="ECO:0000256" key="3">
    <source>
        <dbReference type="ARBA" id="ARBA00023163"/>
    </source>
</evidence>
<keyword evidence="1" id="KW-0805">Transcription regulation</keyword>
<dbReference type="SMART" id="SM00354">
    <property type="entry name" value="HTH_LACI"/>
    <property type="match status" value="1"/>
</dbReference>
<evidence type="ECO:0000313" key="6">
    <source>
        <dbReference type="Proteomes" id="UP000031883"/>
    </source>
</evidence>
<dbReference type="InterPro" id="IPR010982">
    <property type="entry name" value="Lambda_DNA-bd_dom_sf"/>
</dbReference>
<dbReference type="InterPro" id="IPR000843">
    <property type="entry name" value="HTH_LacI"/>
</dbReference>
<dbReference type="SUPFAM" id="SSF47413">
    <property type="entry name" value="lambda repressor-like DNA-binding domains"/>
    <property type="match status" value="1"/>
</dbReference>
<dbReference type="Proteomes" id="UP000031883">
    <property type="component" value="Chromosome"/>
</dbReference>
<protein>
    <submittedName>
        <fullName evidence="5">Bacterial regulatory s, lacI family protein</fullName>
    </submittedName>
</protein>
<keyword evidence="2" id="KW-0238">DNA-binding</keyword>
<keyword evidence="6" id="KW-1185">Reference proteome</keyword>
<dbReference type="EMBL" id="CP009997">
    <property type="protein sequence ID" value="AJJ36900.1"/>
    <property type="molecule type" value="Genomic_DNA"/>
</dbReference>
<evidence type="ECO:0000256" key="2">
    <source>
        <dbReference type="ARBA" id="ARBA00023125"/>
    </source>
</evidence>
<accession>A0ABM5SR50</accession>
<sequence>MTTSALLNANVVIEIGIANTIDLAKKFALSASTVSRTLTRPEKVAAATGERVMKAIDELGYEANIFARNLRQGESQVIDLVVSDILNTRHLLELEHTRIAYIGGYLTGA</sequence>
<evidence type="ECO:0000259" key="4">
    <source>
        <dbReference type="PROSITE" id="PS50932"/>
    </source>
</evidence>
<evidence type="ECO:0000313" key="5">
    <source>
        <dbReference type="EMBL" id="AJJ36900.1"/>
    </source>
</evidence>
<dbReference type="Pfam" id="PF00356">
    <property type="entry name" value="LacI"/>
    <property type="match status" value="1"/>
</dbReference>
<dbReference type="GeneID" id="82553003"/>
<dbReference type="Gene3D" id="1.10.260.40">
    <property type="entry name" value="lambda repressor-like DNA-binding domains"/>
    <property type="match status" value="1"/>
</dbReference>
<proteinExistence type="predicted"/>
<dbReference type="RefSeq" id="WP_038637514.1">
    <property type="nucleotide sequence ID" value="NZ_CABHXM010000019.1"/>
</dbReference>